<feature type="region of interest" description="Disordered" evidence="1">
    <location>
        <begin position="1"/>
        <end position="53"/>
    </location>
</feature>
<evidence type="ECO:0000313" key="2">
    <source>
        <dbReference type="EMBL" id="KAE9390421.1"/>
    </source>
</evidence>
<sequence>MAELWPRSPSPPGLPSAQQPLRQAPHTTSSHAMDISRPSTPPRNSIIISRPSTPHPVAFTSMPAVRTLEVILNNWENIEESYLI</sequence>
<proteinExistence type="predicted"/>
<name>A0A6A4GXD1_9AGAR</name>
<dbReference type="EMBL" id="ML769658">
    <property type="protein sequence ID" value="KAE9390421.1"/>
    <property type="molecule type" value="Genomic_DNA"/>
</dbReference>
<evidence type="ECO:0000313" key="3">
    <source>
        <dbReference type="Proteomes" id="UP000799118"/>
    </source>
</evidence>
<dbReference type="AlphaFoldDB" id="A0A6A4GXD1"/>
<gene>
    <name evidence="2" type="ORF">BT96DRAFT_1002288</name>
</gene>
<evidence type="ECO:0000256" key="1">
    <source>
        <dbReference type="SAM" id="MobiDB-lite"/>
    </source>
</evidence>
<feature type="compositionally biased region" description="Polar residues" evidence="1">
    <location>
        <begin position="16"/>
        <end position="31"/>
    </location>
</feature>
<feature type="compositionally biased region" description="Polar residues" evidence="1">
    <location>
        <begin position="42"/>
        <end position="52"/>
    </location>
</feature>
<keyword evidence="3" id="KW-1185">Reference proteome</keyword>
<accession>A0A6A4GXD1</accession>
<reference evidence="2" key="1">
    <citation type="journal article" date="2019" name="Environ. Microbiol.">
        <title>Fungal ecological strategies reflected in gene transcription - a case study of two litter decomposers.</title>
        <authorList>
            <person name="Barbi F."/>
            <person name="Kohler A."/>
            <person name="Barry K."/>
            <person name="Baskaran P."/>
            <person name="Daum C."/>
            <person name="Fauchery L."/>
            <person name="Ihrmark K."/>
            <person name="Kuo A."/>
            <person name="LaButti K."/>
            <person name="Lipzen A."/>
            <person name="Morin E."/>
            <person name="Grigoriev I.V."/>
            <person name="Henrissat B."/>
            <person name="Lindahl B."/>
            <person name="Martin F."/>
        </authorList>
    </citation>
    <scope>NUCLEOTIDE SEQUENCE</scope>
    <source>
        <strain evidence="2">JB14</strain>
    </source>
</reference>
<organism evidence="2 3">
    <name type="scientific">Gymnopus androsaceus JB14</name>
    <dbReference type="NCBI Taxonomy" id="1447944"/>
    <lineage>
        <taxon>Eukaryota</taxon>
        <taxon>Fungi</taxon>
        <taxon>Dikarya</taxon>
        <taxon>Basidiomycota</taxon>
        <taxon>Agaricomycotina</taxon>
        <taxon>Agaricomycetes</taxon>
        <taxon>Agaricomycetidae</taxon>
        <taxon>Agaricales</taxon>
        <taxon>Marasmiineae</taxon>
        <taxon>Omphalotaceae</taxon>
        <taxon>Gymnopus</taxon>
    </lineage>
</organism>
<protein>
    <submittedName>
        <fullName evidence="2">Uncharacterized protein</fullName>
    </submittedName>
</protein>
<dbReference type="Proteomes" id="UP000799118">
    <property type="component" value="Unassembled WGS sequence"/>
</dbReference>